<keyword evidence="2 4" id="KW-0238">DNA-binding</keyword>
<evidence type="ECO:0000313" key="7">
    <source>
        <dbReference type="Proteomes" id="UP000198461"/>
    </source>
</evidence>
<dbReference type="InterPro" id="IPR036271">
    <property type="entry name" value="Tet_transcr_reg_TetR-rel_C_sf"/>
</dbReference>
<dbReference type="PANTHER" id="PTHR30055">
    <property type="entry name" value="HTH-TYPE TRANSCRIPTIONAL REGULATOR RUTR"/>
    <property type="match status" value="1"/>
</dbReference>
<dbReference type="SUPFAM" id="SSF46689">
    <property type="entry name" value="Homeodomain-like"/>
    <property type="match status" value="1"/>
</dbReference>
<evidence type="ECO:0000256" key="3">
    <source>
        <dbReference type="ARBA" id="ARBA00023163"/>
    </source>
</evidence>
<name>A0A1N6GCL1_9GAMM</name>
<dbReference type="GO" id="GO:0000976">
    <property type="term" value="F:transcription cis-regulatory region binding"/>
    <property type="evidence" value="ECO:0007669"/>
    <property type="project" value="TreeGrafter"/>
</dbReference>
<dbReference type="InterPro" id="IPR050109">
    <property type="entry name" value="HTH-type_TetR-like_transc_reg"/>
</dbReference>
<dbReference type="PROSITE" id="PS50977">
    <property type="entry name" value="HTH_TETR_2"/>
    <property type="match status" value="1"/>
</dbReference>
<dbReference type="GO" id="GO:0003700">
    <property type="term" value="F:DNA-binding transcription factor activity"/>
    <property type="evidence" value="ECO:0007669"/>
    <property type="project" value="TreeGrafter"/>
</dbReference>
<keyword evidence="7" id="KW-1185">Reference proteome</keyword>
<dbReference type="Gene3D" id="1.10.357.10">
    <property type="entry name" value="Tetracycline Repressor, domain 2"/>
    <property type="match status" value="1"/>
</dbReference>
<dbReference type="OrthoDB" id="5816932at2"/>
<keyword evidence="3" id="KW-0804">Transcription</keyword>
<proteinExistence type="predicted"/>
<accession>A0A1N6GCL1</accession>
<dbReference type="InterPro" id="IPR009057">
    <property type="entry name" value="Homeodomain-like_sf"/>
</dbReference>
<organism evidence="6 7">
    <name type="scientific">Sulfurivirga caldicuralii</name>
    <dbReference type="NCBI Taxonomy" id="364032"/>
    <lineage>
        <taxon>Bacteria</taxon>
        <taxon>Pseudomonadati</taxon>
        <taxon>Pseudomonadota</taxon>
        <taxon>Gammaproteobacteria</taxon>
        <taxon>Thiotrichales</taxon>
        <taxon>Piscirickettsiaceae</taxon>
        <taxon>Sulfurivirga</taxon>
    </lineage>
</organism>
<reference evidence="6 7" key="1">
    <citation type="submission" date="2016-11" db="EMBL/GenBank/DDBJ databases">
        <authorList>
            <person name="Jaros S."/>
            <person name="Januszkiewicz K."/>
            <person name="Wedrychowicz H."/>
        </authorList>
    </citation>
    <scope>NUCLEOTIDE SEQUENCE [LARGE SCALE GENOMIC DNA]</scope>
    <source>
        <strain evidence="6 7">DSM 17737</strain>
    </source>
</reference>
<protein>
    <submittedName>
        <fullName evidence="6">Transcriptional regulator, TetR family</fullName>
    </submittedName>
</protein>
<sequence length="205" mass="22847">MSAQSAEQLLHLETLSETERKILLGALHCFIQQGYFNTRIPDIVAASGVSTGSIYHHFKDKQHLAEALITQLINGLDQAMAKLISQHETPMEQIHALIEWMLTLTDAEPELVSFILYARHREFLPHQPPLCTQQPFEKMRSLVVRARENGDLPPLDEMVLTAAVFGPTLRIMQAAVDGVLPRPAHTYSAALFATIERLSTASAEV</sequence>
<dbReference type="SUPFAM" id="SSF48498">
    <property type="entry name" value="Tetracyclin repressor-like, C-terminal domain"/>
    <property type="match status" value="1"/>
</dbReference>
<dbReference type="AlphaFoldDB" id="A0A1N6GCL1"/>
<evidence type="ECO:0000256" key="1">
    <source>
        <dbReference type="ARBA" id="ARBA00023015"/>
    </source>
</evidence>
<evidence type="ECO:0000259" key="5">
    <source>
        <dbReference type="PROSITE" id="PS50977"/>
    </source>
</evidence>
<feature type="domain" description="HTH tetR-type" evidence="5">
    <location>
        <begin position="16"/>
        <end position="76"/>
    </location>
</feature>
<dbReference type="PRINTS" id="PR00455">
    <property type="entry name" value="HTHTETR"/>
</dbReference>
<dbReference type="Proteomes" id="UP000198461">
    <property type="component" value="Unassembled WGS sequence"/>
</dbReference>
<evidence type="ECO:0000256" key="2">
    <source>
        <dbReference type="ARBA" id="ARBA00023125"/>
    </source>
</evidence>
<dbReference type="Pfam" id="PF00440">
    <property type="entry name" value="TetR_N"/>
    <property type="match status" value="1"/>
</dbReference>
<dbReference type="PANTHER" id="PTHR30055:SF234">
    <property type="entry name" value="HTH-TYPE TRANSCRIPTIONAL REGULATOR BETI"/>
    <property type="match status" value="1"/>
</dbReference>
<evidence type="ECO:0000313" key="6">
    <source>
        <dbReference type="EMBL" id="SIO05172.1"/>
    </source>
</evidence>
<keyword evidence="1" id="KW-0805">Transcription regulation</keyword>
<feature type="DNA-binding region" description="H-T-H motif" evidence="4">
    <location>
        <begin position="39"/>
        <end position="58"/>
    </location>
</feature>
<dbReference type="RefSeq" id="WP_074201566.1">
    <property type="nucleotide sequence ID" value="NZ_FSRE01000003.1"/>
</dbReference>
<dbReference type="STRING" id="364032.SAMN05443662_1282"/>
<gene>
    <name evidence="6" type="ORF">SAMN05443662_1282</name>
</gene>
<dbReference type="InterPro" id="IPR001647">
    <property type="entry name" value="HTH_TetR"/>
</dbReference>
<dbReference type="EMBL" id="FSRE01000003">
    <property type="protein sequence ID" value="SIO05172.1"/>
    <property type="molecule type" value="Genomic_DNA"/>
</dbReference>
<evidence type="ECO:0000256" key="4">
    <source>
        <dbReference type="PROSITE-ProRule" id="PRU00335"/>
    </source>
</evidence>